<sequence length="65" mass="7131">MDIVLRLISEIWEILLDSSLFMLGGIGVAGMLKIMLDPDTILNHLGKGRYMSVVKAAFFGVPLPL</sequence>
<gene>
    <name evidence="1" type="ORF">SAMN05660330_01473</name>
</gene>
<keyword evidence="2" id="KW-1185">Reference proteome</keyword>
<dbReference type="Proteomes" id="UP000199073">
    <property type="component" value="Unassembled WGS sequence"/>
</dbReference>
<evidence type="ECO:0000313" key="1">
    <source>
        <dbReference type="EMBL" id="SDO96944.1"/>
    </source>
</evidence>
<reference evidence="1 2" key="1">
    <citation type="submission" date="2016-10" db="EMBL/GenBank/DDBJ databases">
        <authorList>
            <person name="de Groot N.N."/>
        </authorList>
    </citation>
    <scope>NUCLEOTIDE SEQUENCE [LARGE SCALE GENOMIC DNA]</scope>
    <source>
        <strain evidence="1 2">DSM 12130</strain>
    </source>
</reference>
<accession>A0A1H0NW97</accession>
<dbReference type="AlphaFoldDB" id="A0A1H0NW97"/>
<proteinExistence type="predicted"/>
<name>A0A1H0NW97_9BACT</name>
<evidence type="ECO:0000313" key="2">
    <source>
        <dbReference type="Proteomes" id="UP000199073"/>
    </source>
</evidence>
<protein>
    <submittedName>
        <fullName evidence="1">Predicted permease</fullName>
    </submittedName>
</protein>
<organism evidence="1 2">
    <name type="scientific">Desulforhopalus singaporensis</name>
    <dbReference type="NCBI Taxonomy" id="91360"/>
    <lineage>
        <taxon>Bacteria</taxon>
        <taxon>Pseudomonadati</taxon>
        <taxon>Thermodesulfobacteriota</taxon>
        <taxon>Desulfobulbia</taxon>
        <taxon>Desulfobulbales</taxon>
        <taxon>Desulfocapsaceae</taxon>
        <taxon>Desulforhopalus</taxon>
    </lineage>
</organism>
<dbReference type="EMBL" id="FNJI01000008">
    <property type="protein sequence ID" value="SDO96944.1"/>
    <property type="molecule type" value="Genomic_DNA"/>
</dbReference>
<dbReference type="STRING" id="91360.SAMN05660330_01473"/>